<feature type="domain" description="Transglycosylase SLT" evidence="4">
    <location>
        <begin position="437"/>
        <end position="553"/>
    </location>
</feature>
<feature type="signal peptide" evidence="3">
    <location>
        <begin position="1"/>
        <end position="19"/>
    </location>
</feature>
<dbReference type="Proteomes" id="UP000054773">
    <property type="component" value="Unassembled WGS sequence"/>
</dbReference>
<evidence type="ECO:0000313" key="5">
    <source>
        <dbReference type="EMBL" id="KTC95720.1"/>
    </source>
</evidence>
<dbReference type="InterPro" id="IPR008939">
    <property type="entry name" value="Lytic_TGlycosylase_superhlx_U"/>
</dbReference>
<evidence type="ECO:0000256" key="3">
    <source>
        <dbReference type="SAM" id="SignalP"/>
    </source>
</evidence>
<dbReference type="GO" id="GO:0042597">
    <property type="term" value="C:periplasmic space"/>
    <property type="evidence" value="ECO:0007669"/>
    <property type="project" value="InterPro"/>
</dbReference>
<dbReference type="STRING" id="448.Lery_2015"/>
<dbReference type="SUPFAM" id="SSF48435">
    <property type="entry name" value="Bacterial muramidases"/>
    <property type="match status" value="1"/>
</dbReference>
<dbReference type="SUPFAM" id="SSF53955">
    <property type="entry name" value="Lysozyme-like"/>
    <property type="match status" value="1"/>
</dbReference>
<comment type="caution">
    <text evidence="5">The sequence shown here is derived from an EMBL/GenBank/DDBJ whole genome shotgun (WGS) entry which is preliminary data.</text>
</comment>
<gene>
    <name evidence="5" type="ORF">Lery_2015</name>
</gene>
<comment type="similarity">
    <text evidence="1">Belongs to the transglycosylase Slt family.</text>
</comment>
<organism evidence="5 6">
    <name type="scientific">Legionella erythra</name>
    <dbReference type="NCBI Taxonomy" id="448"/>
    <lineage>
        <taxon>Bacteria</taxon>
        <taxon>Pseudomonadati</taxon>
        <taxon>Pseudomonadota</taxon>
        <taxon>Gammaproteobacteria</taxon>
        <taxon>Legionellales</taxon>
        <taxon>Legionellaceae</taxon>
        <taxon>Legionella</taxon>
    </lineage>
</organism>
<dbReference type="InterPro" id="IPR008258">
    <property type="entry name" value="Transglycosylase_SLT_dom_1"/>
</dbReference>
<dbReference type="PANTHER" id="PTHR37423:SF5">
    <property type="entry name" value="SOLUBLE LYTIC MUREIN TRANSGLYCOSYLASE"/>
    <property type="match status" value="1"/>
</dbReference>
<dbReference type="PANTHER" id="PTHR37423">
    <property type="entry name" value="SOLUBLE LYTIC MUREIN TRANSGLYCOSYLASE-RELATED"/>
    <property type="match status" value="1"/>
</dbReference>
<dbReference type="Gene3D" id="1.10.530.10">
    <property type="match status" value="1"/>
</dbReference>
<protein>
    <submittedName>
        <fullName evidence="5">Soluble lytic murein transglycosylase</fullName>
    </submittedName>
</protein>
<dbReference type="PATRIC" id="fig|448.7.peg.2113"/>
<keyword evidence="2 3" id="KW-0732">Signal</keyword>
<sequence length="595" mass="69368">MKKCLIVLWLIGITSFAHGASGNAYLGRFMAYLEWSQHLPEHPDEAFFAFISEDTPLANKLRNRWLYHLAQNKDWANYLKYYKPTTDVNLQCFKNLANYNQGNTVAAMQDTRAIWLSGNSQPPGCNRLLDMYVKSDQFNENLITQRITLALDKRNLPLVRYLLKLYKKPRLQDQDLLMSIHQSPGRILQLTPGGLHGEFYLYGLKRMVSINMDQALKYWQNPKTKKMLSTAQQQAFLAHLTLYKAMRNHEDTAFWFARIQPAFYDSTLLDWQIRFALKRGQWRQVEKLIQHSPEKDNPCWQYWLARAMEKQGRQGEAREIYKTLAQTRHYYGFLASLRIHKTPNFQNEKAITDLNLLKPYKPFTDNIKSLYHSKQTLQASRLLNDFASELPKSDKSALAFWVANTLQWHEKSLALSNNEELNNQLSLRFPLAYHSTITQHAQNHQVPQELIYAIIRQESSFREDVVSVAGARGLMQLMPSTAVVVAKLAKIPYGDKAQLFLSQKNISIGVAYLATLAKRFNRHPLLIVAAYNAGPRQVNYWLKNHPPKEIDVWIETLPWHETRNYLKNVISFYAVYQFRMQKKMDLSAFMRPLID</sequence>
<dbReference type="Pfam" id="PF01464">
    <property type="entry name" value="SLT"/>
    <property type="match status" value="1"/>
</dbReference>
<dbReference type="OrthoDB" id="92254at2"/>
<dbReference type="Gene3D" id="1.25.20.10">
    <property type="entry name" value="Bacterial muramidases"/>
    <property type="match status" value="1"/>
</dbReference>
<dbReference type="GO" id="GO:0004553">
    <property type="term" value="F:hydrolase activity, hydrolyzing O-glycosyl compounds"/>
    <property type="evidence" value="ECO:0007669"/>
    <property type="project" value="InterPro"/>
</dbReference>
<evidence type="ECO:0000256" key="2">
    <source>
        <dbReference type="ARBA" id="ARBA00022729"/>
    </source>
</evidence>
<dbReference type="CDD" id="cd13401">
    <property type="entry name" value="Slt70-like"/>
    <property type="match status" value="1"/>
</dbReference>
<accession>A0A0W0TJH0</accession>
<evidence type="ECO:0000313" key="6">
    <source>
        <dbReference type="Proteomes" id="UP000054773"/>
    </source>
</evidence>
<feature type="chain" id="PRO_5006913099" evidence="3">
    <location>
        <begin position="20"/>
        <end position="595"/>
    </location>
</feature>
<evidence type="ECO:0000259" key="4">
    <source>
        <dbReference type="Pfam" id="PF01464"/>
    </source>
</evidence>
<dbReference type="InterPro" id="IPR023346">
    <property type="entry name" value="Lysozyme-like_dom_sf"/>
</dbReference>
<dbReference type="EMBL" id="LNYA01000032">
    <property type="protein sequence ID" value="KTC95720.1"/>
    <property type="molecule type" value="Genomic_DNA"/>
</dbReference>
<dbReference type="RefSeq" id="WP_058527158.1">
    <property type="nucleotide sequence ID" value="NZ_CAAAHY010000014.1"/>
</dbReference>
<name>A0A0W0TJH0_LEGER</name>
<dbReference type="AlphaFoldDB" id="A0A0W0TJH0"/>
<keyword evidence="6" id="KW-1185">Reference proteome</keyword>
<proteinExistence type="inferred from homology"/>
<reference evidence="5 6" key="1">
    <citation type="submission" date="2015-11" db="EMBL/GenBank/DDBJ databases">
        <title>Genomic analysis of 38 Legionella species identifies large and diverse effector repertoires.</title>
        <authorList>
            <person name="Burstein D."/>
            <person name="Amaro F."/>
            <person name="Zusman T."/>
            <person name="Lifshitz Z."/>
            <person name="Cohen O."/>
            <person name="Gilbert J.A."/>
            <person name="Pupko T."/>
            <person name="Shuman H.A."/>
            <person name="Segal G."/>
        </authorList>
    </citation>
    <scope>NUCLEOTIDE SEQUENCE [LARGE SCALE GENOMIC DNA]</scope>
    <source>
        <strain evidence="5 6">SE-32A-C8</strain>
    </source>
</reference>
<evidence type="ECO:0000256" key="1">
    <source>
        <dbReference type="ARBA" id="ARBA00007734"/>
    </source>
</evidence>